<comment type="caution">
    <text evidence="6">The sequence shown here is derived from an EMBL/GenBank/DDBJ whole genome shotgun (WGS) entry which is preliminary data.</text>
</comment>
<evidence type="ECO:0000256" key="3">
    <source>
        <dbReference type="ARBA" id="ARBA00023125"/>
    </source>
</evidence>
<dbReference type="Pfam" id="PF00126">
    <property type="entry name" value="HTH_1"/>
    <property type="match status" value="1"/>
</dbReference>
<dbReference type="Gene3D" id="1.10.10.10">
    <property type="entry name" value="Winged helix-like DNA-binding domain superfamily/Winged helix DNA-binding domain"/>
    <property type="match status" value="1"/>
</dbReference>
<dbReference type="InterPro" id="IPR000847">
    <property type="entry name" value="LysR_HTH_N"/>
</dbReference>
<dbReference type="PRINTS" id="PR00039">
    <property type="entry name" value="HTHLYSR"/>
</dbReference>
<dbReference type="OrthoDB" id="9786526at2"/>
<dbReference type="Proteomes" id="UP000294887">
    <property type="component" value="Unassembled WGS sequence"/>
</dbReference>
<keyword evidence="7" id="KW-1185">Reference proteome</keyword>
<dbReference type="PROSITE" id="PS50931">
    <property type="entry name" value="HTH_LYSR"/>
    <property type="match status" value="1"/>
</dbReference>
<dbReference type="GO" id="GO:0000976">
    <property type="term" value="F:transcription cis-regulatory region binding"/>
    <property type="evidence" value="ECO:0007669"/>
    <property type="project" value="TreeGrafter"/>
</dbReference>
<dbReference type="SUPFAM" id="SSF53850">
    <property type="entry name" value="Periplasmic binding protein-like II"/>
    <property type="match status" value="1"/>
</dbReference>
<evidence type="ECO:0000259" key="5">
    <source>
        <dbReference type="PROSITE" id="PS50931"/>
    </source>
</evidence>
<dbReference type="Pfam" id="PF03466">
    <property type="entry name" value="LysR_substrate"/>
    <property type="match status" value="1"/>
</dbReference>
<keyword evidence="4" id="KW-0804">Transcription</keyword>
<evidence type="ECO:0000313" key="6">
    <source>
        <dbReference type="EMBL" id="TCJ87448.1"/>
    </source>
</evidence>
<dbReference type="EMBL" id="SMFQ01000003">
    <property type="protein sequence ID" value="TCJ87448.1"/>
    <property type="molecule type" value="Genomic_DNA"/>
</dbReference>
<reference evidence="6 7" key="1">
    <citation type="submission" date="2019-03" db="EMBL/GenBank/DDBJ databases">
        <title>Genomic Encyclopedia of Type Strains, Phase IV (KMG-IV): sequencing the most valuable type-strain genomes for metagenomic binning, comparative biology and taxonomic classification.</title>
        <authorList>
            <person name="Goeker M."/>
        </authorList>
    </citation>
    <scope>NUCLEOTIDE SEQUENCE [LARGE SCALE GENOMIC DNA]</scope>
    <source>
        <strain evidence="6 7">DSM 24830</strain>
    </source>
</reference>
<dbReference type="Gene3D" id="3.40.190.290">
    <property type="match status" value="1"/>
</dbReference>
<dbReference type="PANTHER" id="PTHR30126">
    <property type="entry name" value="HTH-TYPE TRANSCRIPTIONAL REGULATOR"/>
    <property type="match status" value="1"/>
</dbReference>
<protein>
    <submittedName>
        <fullName evidence="6">DNA-binding transcriptional LysR family regulator</fullName>
    </submittedName>
</protein>
<dbReference type="AlphaFoldDB" id="A0A4R1F6B7"/>
<evidence type="ECO:0000256" key="1">
    <source>
        <dbReference type="ARBA" id="ARBA00009437"/>
    </source>
</evidence>
<dbReference type="InterPro" id="IPR036388">
    <property type="entry name" value="WH-like_DNA-bd_sf"/>
</dbReference>
<evidence type="ECO:0000256" key="4">
    <source>
        <dbReference type="ARBA" id="ARBA00023163"/>
    </source>
</evidence>
<evidence type="ECO:0000313" key="7">
    <source>
        <dbReference type="Proteomes" id="UP000294887"/>
    </source>
</evidence>
<comment type="similarity">
    <text evidence="1">Belongs to the LysR transcriptional regulatory family.</text>
</comment>
<dbReference type="RefSeq" id="WP_131905722.1">
    <property type="nucleotide sequence ID" value="NZ_BAAAFU010000004.1"/>
</dbReference>
<dbReference type="CDD" id="cd05466">
    <property type="entry name" value="PBP2_LTTR_substrate"/>
    <property type="match status" value="1"/>
</dbReference>
<sequence>MNFKQIETFLWVSKLLSFSKTAQQQCTTQPAISSRIAALEAELGVTLFERDRNNKVILTTKGHELLPYAEKIIYNTKEFTDKANQSASFSGVLRIGVSETVAYTWLSEFMERFQKNLPDVLIELTVDVSTGLSQQLTEGLIDIAFLLGPLSISMMVNEELTSVPLVWVASPDLDINKKGEKQQSLEELSSKLPVITYAKNTLPYNEISRQLKKNSKEIPRIFSSTSLGVCRQLVLDGRGIGALPTEIVKDDVEAGKLDILELNWTPSNLNFTASFPMTPHKPQLQTVIDLAKRVIADRHGQKDIIDTNT</sequence>
<keyword evidence="3 6" id="KW-0238">DNA-binding</keyword>
<dbReference type="InterPro" id="IPR005119">
    <property type="entry name" value="LysR_subst-bd"/>
</dbReference>
<evidence type="ECO:0000256" key="2">
    <source>
        <dbReference type="ARBA" id="ARBA00023015"/>
    </source>
</evidence>
<proteinExistence type="inferred from homology"/>
<name>A0A4R1F6B7_9GAMM</name>
<gene>
    <name evidence="6" type="ORF">EV695_1958</name>
</gene>
<keyword evidence="2" id="KW-0805">Transcription regulation</keyword>
<dbReference type="PANTHER" id="PTHR30126:SF77">
    <property type="entry name" value="TRANSCRIPTIONAL REGULATORY PROTEIN"/>
    <property type="match status" value="1"/>
</dbReference>
<feature type="domain" description="HTH lysR-type" evidence="5">
    <location>
        <begin position="1"/>
        <end position="59"/>
    </location>
</feature>
<dbReference type="InterPro" id="IPR036390">
    <property type="entry name" value="WH_DNA-bd_sf"/>
</dbReference>
<accession>A0A4R1F6B7</accession>
<dbReference type="SUPFAM" id="SSF46785">
    <property type="entry name" value="Winged helix' DNA-binding domain"/>
    <property type="match status" value="1"/>
</dbReference>
<dbReference type="GO" id="GO:0003700">
    <property type="term" value="F:DNA-binding transcription factor activity"/>
    <property type="evidence" value="ECO:0007669"/>
    <property type="project" value="InterPro"/>
</dbReference>
<organism evidence="6 7">
    <name type="scientific">Cocleimonas flava</name>
    <dbReference type="NCBI Taxonomy" id="634765"/>
    <lineage>
        <taxon>Bacteria</taxon>
        <taxon>Pseudomonadati</taxon>
        <taxon>Pseudomonadota</taxon>
        <taxon>Gammaproteobacteria</taxon>
        <taxon>Thiotrichales</taxon>
        <taxon>Thiotrichaceae</taxon>
        <taxon>Cocleimonas</taxon>
    </lineage>
</organism>